<accession>A0A382BE10</accession>
<evidence type="ECO:0000259" key="1">
    <source>
        <dbReference type="Pfam" id="PF01656"/>
    </source>
</evidence>
<dbReference type="InterPro" id="IPR027417">
    <property type="entry name" value="P-loop_NTPase"/>
</dbReference>
<name>A0A382BE10_9ZZZZ</name>
<dbReference type="EMBL" id="UINC01029394">
    <property type="protein sequence ID" value="SVB12036.1"/>
    <property type="molecule type" value="Genomic_DNA"/>
</dbReference>
<sequence length="214" mass="24248">MRHIMLINPKGGCGKSTLATNLASYYASEGYRVALVDYDSQASSVDWVKRRPKHLAPITAVEGYLYGLRYMPRNVDFVILDAPARCQGPQLTDLVKHADTIIVPVLPSSIDMQAAEKFISELKSKSRVAGRRAKVAVVANRVKENTLIFDELDQYLGKLRVPYVAALREAQNYIRAYTRGLGIYELPEYLAWPDWEQWDPLIEYLDSRRSKPVA</sequence>
<evidence type="ECO:0000313" key="2">
    <source>
        <dbReference type="EMBL" id="SVB12036.1"/>
    </source>
</evidence>
<gene>
    <name evidence="2" type="ORF">METZ01_LOCUS164890</name>
</gene>
<dbReference type="InterPro" id="IPR050678">
    <property type="entry name" value="DNA_Partitioning_ATPase"/>
</dbReference>
<dbReference type="SUPFAM" id="SSF52540">
    <property type="entry name" value="P-loop containing nucleoside triphosphate hydrolases"/>
    <property type="match status" value="1"/>
</dbReference>
<protein>
    <recommendedName>
        <fullName evidence="1">CobQ/CobB/MinD/ParA nucleotide binding domain-containing protein</fullName>
    </recommendedName>
</protein>
<dbReference type="Pfam" id="PF01656">
    <property type="entry name" value="CbiA"/>
    <property type="match status" value="1"/>
</dbReference>
<dbReference type="CDD" id="cd02042">
    <property type="entry name" value="ParAB_family"/>
    <property type="match status" value="1"/>
</dbReference>
<reference evidence="2" key="1">
    <citation type="submission" date="2018-05" db="EMBL/GenBank/DDBJ databases">
        <authorList>
            <person name="Lanie J.A."/>
            <person name="Ng W.-L."/>
            <person name="Kazmierczak K.M."/>
            <person name="Andrzejewski T.M."/>
            <person name="Davidsen T.M."/>
            <person name="Wayne K.J."/>
            <person name="Tettelin H."/>
            <person name="Glass J.I."/>
            <person name="Rusch D."/>
            <person name="Podicherti R."/>
            <person name="Tsui H.-C.T."/>
            <person name="Winkler M.E."/>
        </authorList>
    </citation>
    <scope>NUCLEOTIDE SEQUENCE</scope>
</reference>
<organism evidence="2">
    <name type="scientific">marine metagenome</name>
    <dbReference type="NCBI Taxonomy" id="408172"/>
    <lineage>
        <taxon>unclassified sequences</taxon>
        <taxon>metagenomes</taxon>
        <taxon>ecological metagenomes</taxon>
    </lineage>
</organism>
<dbReference type="PANTHER" id="PTHR13696:SF96">
    <property type="entry name" value="COBQ_COBB_MIND_PARA NUCLEOTIDE BINDING DOMAIN-CONTAINING PROTEIN"/>
    <property type="match status" value="1"/>
</dbReference>
<dbReference type="AlphaFoldDB" id="A0A382BE10"/>
<dbReference type="PANTHER" id="PTHR13696">
    <property type="entry name" value="P-LOOP CONTAINING NUCLEOSIDE TRIPHOSPHATE HYDROLASE"/>
    <property type="match status" value="1"/>
</dbReference>
<feature type="domain" description="CobQ/CobB/MinD/ParA nucleotide binding" evidence="1">
    <location>
        <begin position="4"/>
        <end position="181"/>
    </location>
</feature>
<proteinExistence type="predicted"/>
<dbReference type="InterPro" id="IPR002586">
    <property type="entry name" value="CobQ/CobB/MinD/ParA_Nub-bd_dom"/>
</dbReference>
<dbReference type="Gene3D" id="3.40.50.300">
    <property type="entry name" value="P-loop containing nucleotide triphosphate hydrolases"/>
    <property type="match status" value="1"/>
</dbReference>